<reference evidence="1 2" key="1">
    <citation type="journal article" date="2014" name="PLoS Genet.">
        <title>Phylogenetically driven sequencing of extremely halophilic archaea reveals strategies for static and dynamic osmo-response.</title>
        <authorList>
            <person name="Becker E.A."/>
            <person name="Seitzer P.M."/>
            <person name="Tritt A."/>
            <person name="Larsen D."/>
            <person name="Krusor M."/>
            <person name="Yao A.I."/>
            <person name="Wu D."/>
            <person name="Madern D."/>
            <person name="Eisen J.A."/>
            <person name="Darling A.E."/>
            <person name="Facciotti M.T."/>
        </authorList>
    </citation>
    <scope>NUCLEOTIDE SEQUENCE [LARGE SCALE GENOMIC DNA]</scope>
    <source>
        <strain evidence="1 2">JCM 10990</strain>
    </source>
</reference>
<name>M0B3D6_9EURY</name>
<keyword evidence="2" id="KW-1185">Reference proteome</keyword>
<evidence type="ECO:0000313" key="1">
    <source>
        <dbReference type="EMBL" id="ELZ05037.1"/>
    </source>
</evidence>
<sequence length="117" mass="12120">MGIWAIMDQPFEAVDVGLTAVEVAGLGLVFHGGEERIGEGALHGDILGIAFGNGFELIDTGPEAVKHAGSPLVMDGCEDRLGELGLEPVKLRVARGEGIEPLQLCLAVLEATSSQIG</sequence>
<dbReference type="Proteomes" id="UP000011693">
    <property type="component" value="Unassembled WGS sequence"/>
</dbReference>
<protein>
    <submittedName>
        <fullName evidence="1">Uncharacterized protein</fullName>
    </submittedName>
</protein>
<organism evidence="1 2">
    <name type="scientific">Natrialba chahannaoensis JCM 10990</name>
    <dbReference type="NCBI Taxonomy" id="1227492"/>
    <lineage>
        <taxon>Archaea</taxon>
        <taxon>Methanobacteriati</taxon>
        <taxon>Methanobacteriota</taxon>
        <taxon>Stenosarchaea group</taxon>
        <taxon>Halobacteria</taxon>
        <taxon>Halobacteriales</taxon>
        <taxon>Natrialbaceae</taxon>
        <taxon>Natrialba</taxon>
    </lineage>
</organism>
<gene>
    <name evidence="1" type="ORF">C482_02746</name>
</gene>
<dbReference type="EMBL" id="AOIN01000021">
    <property type="protein sequence ID" value="ELZ05037.1"/>
    <property type="molecule type" value="Genomic_DNA"/>
</dbReference>
<accession>M0B3D6</accession>
<dbReference type="AlphaFoldDB" id="M0B3D6"/>
<evidence type="ECO:0000313" key="2">
    <source>
        <dbReference type="Proteomes" id="UP000011693"/>
    </source>
</evidence>
<proteinExistence type="predicted"/>
<comment type="caution">
    <text evidence="1">The sequence shown here is derived from an EMBL/GenBank/DDBJ whole genome shotgun (WGS) entry which is preliminary data.</text>
</comment>